<feature type="transmembrane region" description="Helical" evidence="1">
    <location>
        <begin position="31"/>
        <end position="52"/>
    </location>
</feature>
<dbReference type="PANTHER" id="PTHR23028:SF53">
    <property type="entry name" value="ACYL_TRANSF_3 DOMAIN-CONTAINING PROTEIN"/>
    <property type="match status" value="1"/>
</dbReference>
<dbReference type="RefSeq" id="WP_117318917.1">
    <property type="nucleotide sequence ID" value="NZ_QQSW01000016.1"/>
</dbReference>
<dbReference type="AlphaFoldDB" id="A0A4R2KN53"/>
<keyword evidence="3" id="KW-0808">Transferase</keyword>
<evidence type="ECO:0000313" key="4">
    <source>
        <dbReference type="Proteomes" id="UP000294980"/>
    </source>
</evidence>
<accession>A0A4R2KN53</accession>
<comment type="caution">
    <text evidence="3">The sequence shown here is derived from an EMBL/GenBank/DDBJ whole genome shotgun (WGS) entry which is preliminary data.</text>
</comment>
<keyword evidence="4" id="KW-1185">Reference proteome</keyword>
<feature type="domain" description="Acyltransferase 3" evidence="2">
    <location>
        <begin position="6"/>
        <end position="149"/>
    </location>
</feature>
<evidence type="ECO:0000259" key="2">
    <source>
        <dbReference type="Pfam" id="PF01757"/>
    </source>
</evidence>
<dbReference type="GO" id="GO:0009103">
    <property type="term" value="P:lipopolysaccharide biosynthetic process"/>
    <property type="evidence" value="ECO:0007669"/>
    <property type="project" value="TreeGrafter"/>
</dbReference>
<feature type="transmembrane region" description="Helical" evidence="1">
    <location>
        <begin position="7"/>
        <end position="25"/>
    </location>
</feature>
<organism evidence="3 4">
    <name type="scientific">Chromatocurvus halotolerans</name>
    <dbReference type="NCBI Taxonomy" id="1132028"/>
    <lineage>
        <taxon>Bacteria</taxon>
        <taxon>Pseudomonadati</taxon>
        <taxon>Pseudomonadota</taxon>
        <taxon>Gammaproteobacteria</taxon>
        <taxon>Cellvibrionales</taxon>
        <taxon>Halieaceae</taxon>
        <taxon>Chromatocurvus</taxon>
    </lineage>
</organism>
<dbReference type="Pfam" id="PF01757">
    <property type="entry name" value="Acyl_transf_3"/>
    <property type="match status" value="1"/>
</dbReference>
<dbReference type="GO" id="GO:0016747">
    <property type="term" value="F:acyltransferase activity, transferring groups other than amino-acyl groups"/>
    <property type="evidence" value="ECO:0007669"/>
    <property type="project" value="InterPro"/>
</dbReference>
<dbReference type="OrthoDB" id="9767863at2"/>
<name>A0A4R2KN53_9GAMM</name>
<dbReference type="EMBL" id="SLWX01000011">
    <property type="protein sequence ID" value="TCO74894.1"/>
    <property type="molecule type" value="Genomic_DNA"/>
</dbReference>
<keyword evidence="1" id="KW-0812">Transmembrane</keyword>
<dbReference type="Proteomes" id="UP000294980">
    <property type="component" value="Unassembled WGS sequence"/>
</dbReference>
<sequence length="153" mass="17035">MNYRPDIDGLRAIAVLAVVIFHLGVPGFQGGYVGVDVFFVISGYLITSIILAQHAEGRFYFTQFYARRVRRLFPPLIATVLATTLGCAVILEPYDMIAYGRSAVATLFSVSNILFFSEAGYWDSASELKPLLHTWSLGVEEQFYLLWPATALT</sequence>
<keyword evidence="3" id="KW-0012">Acyltransferase</keyword>
<dbReference type="PANTHER" id="PTHR23028">
    <property type="entry name" value="ACETYLTRANSFERASE"/>
    <property type="match status" value="1"/>
</dbReference>
<protein>
    <submittedName>
        <fullName evidence="3">Acyltransferase-like protein</fullName>
    </submittedName>
</protein>
<dbReference type="InterPro" id="IPR002656">
    <property type="entry name" value="Acyl_transf_3_dom"/>
</dbReference>
<dbReference type="InterPro" id="IPR050879">
    <property type="entry name" value="Acyltransferase_3"/>
</dbReference>
<feature type="transmembrane region" description="Helical" evidence="1">
    <location>
        <begin position="72"/>
        <end position="91"/>
    </location>
</feature>
<reference evidence="3 4" key="1">
    <citation type="submission" date="2019-03" db="EMBL/GenBank/DDBJ databases">
        <title>Genomic Encyclopedia of Type Strains, Phase IV (KMG-IV): sequencing the most valuable type-strain genomes for metagenomic binning, comparative biology and taxonomic classification.</title>
        <authorList>
            <person name="Goeker M."/>
        </authorList>
    </citation>
    <scope>NUCLEOTIDE SEQUENCE [LARGE SCALE GENOMIC DNA]</scope>
    <source>
        <strain evidence="3 4">DSM 23344</strain>
    </source>
</reference>
<keyword evidence="1" id="KW-0472">Membrane</keyword>
<evidence type="ECO:0000256" key="1">
    <source>
        <dbReference type="SAM" id="Phobius"/>
    </source>
</evidence>
<keyword evidence="1" id="KW-1133">Transmembrane helix</keyword>
<gene>
    <name evidence="3" type="ORF">EV688_11151</name>
</gene>
<proteinExistence type="predicted"/>
<evidence type="ECO:0000313" key="3">
    <source>
        <dbReference type="EMBL" id="TCO74894.1"/>
    </source>
</evidence>
<dbReference type="GO" id="GO:0016020">
    <property type="term" value="C:membrane"/>
    <property type="evidence" value="ECO:0007669"/>
    <property type="project" value="TreeGrafter"/>
</dbReference>